<organism evidence="11 12">
    <name type="scientific">Flavobacterium beibuense</name>
    <dbReference type="NCBI Taxonomy" id="657326"/>
    <lineage>
        <taxon>Bacteria</taxon>
        <taxon>Pseudomonadati</taxon>
        <taxon>Bacteroidota</taxon>
        <taxon>Flavobacteriia</taxon>
        <taxon>Flavobacteriales</taxon>
        <taxon>Flavobacteriaceae</taxon>
        <taxon>Flavobacterium</taxon>
    </lineage>
</organism>
<dbReference type="InterPro" id="IPR026444">
    <property type="entry name" value="Secre_tail"/>
</dbReference>
<evidence type="ECO:0000313" key="12">
    <source>
        <dbReference type="Proteomes" id="UP000289775"/>
    </source>
</evidence>
<keyword evidence="4 6" id="KW-0378">Hydrolase</keyword>
<dbReference type="InterPro" id="IPR036852">
    <property type="entry name" value="Peptidase_S8/S53_dom_sf"/>
</dbReference>
<dbReference type="SUPFAM" id="SSF52743">
    <property type="entry name" value="Subtilisin-like"/>
    <property type="match status" value="1"/>
</dbReference>
<protein>
    <submittedName>
        <fullName evidence="11">Peptidase S8 and S53, subtilisin, kexin, sedolisin</fullName>
    </submittedName>
</protein>
<dbReference type="NCBIfam" id="TIGR04183">
    <property type="entry name" value="Por_Secre_tail"/>
    <property type="match status" value="1"/>
</dbReference>
<keyword evidence="3 8" id="KW-0732">Signal</keyword>
<feature type="signal peptide" evidence="8">
    <location>
        <begin position="1"/>
        <end position="18"/>
    </location>
</feature>
<feature type="chain" id="PRO_5019329854" evidence="8">
    <location>
        <begin position="19"/>
        <end position="537"/>
    </location>
</feature>
<evidence type="ECO:0000256" key="7">
    <source>
        <dbReference type="RuleBase" id="RU003355"/>
    </source>
</evidence>
<evidence type="ECO:0000256" key="6">
    <source>
        <dbReference type="PROSITE-ProRule" id="PRU01240"/>
    </source>
</evidence>
<dbReference type="GO" id="GO:0004252">
    <property type="term" value="F:serine-type endopeptidase activity"/>
    <property type="evidence" value="ECO:0007669"/>
    <property type="project" value="UniProtKB-UniRule"/>
</dbReference>
<sequence>MKKLLLSCAFLLSFTINAQTPKTNRITIKLKSSVENITLNNNSTGIVQIDSIAKNYNAAGITKLKSGKKSKSQLFTISFPNDTNIENLVKAYSQLQTVEYAEPDYIGQGGGKKFNMTPNDQFYFRQWGLHNDGSFNLSPSISGADIDMEAAWDIEQGSSEIIVAVMDSGLNLEHPEFEGRLWSNEAETVNFDDDIDNDNNGYINDFFGWDFVSNVPFPFDDHGHGTNVTGIIAANGNNLSGYSGVDLNCKIMTLKGLNANNNGNYSWWYDAIIYAADNGARVINLSVGGNQYSQVLEEAVQYALNNNVVVVACMMNFNTSIPFYPANFEGVIAVGSTNPNDSRTQPFFWDSNSGSNYGDHISVVAPGNFIYGLSHTSNTEYGIYWGGTSQATPYVSGLAALLLAQDPSRTPAQIKSIIENTAEDQVGSTLEDTPGFDIYYGHGRINAFQSLSYSLDNPEFNKNENTLIVYPNPSKGSFNIQTESYPCTAKVYNTLGQKILEQEITTINTTINITSPGTYIVSVKSKDGSTAKKIIIE</sequence>
<dbReference type="PROSITE" id="PS51892">
    <property type="entry name" value="SUBTILASE"/>
    <property type="match status" value="1"/>
</dbReference>
<feature type="domain" description="Secretion system C-terminal sorting" evidence="10">
    <location>
        <begin position="469"/>
        <end position="536"/>
    </location>
</feature>
<evidence type="ECO:0000259" key="9">
    <source>
        <dbReference type="Pfam" id="PF00082"/>
    </source>
</evidence>
<proteinExistence type="inferred from homology"/>
<dbReference type="InterPro" id="IPR023828">
    <property type="entry name" value="Peptidase_S8_Ser-AS"/>
</dbReference>
<feature type="active site" description="Charge relay system" evidence="6">
    <location>
        <position position="224"/>
    </location>
</feature>
<dbReference type="OrthoDB" id="1055762at2"/>
<feature type="active site" description="Charge relay system" evidence="6">
    <location>
        <position position="167"/>
    </location>
</feature>
<gene>
    <name evidence="11" type="ORF">NU09_2249</name>
</gene>
<dbReference type="PROSITE" id="PS00137">
    <property type="entry name" value="SUBTILASE_HIS"/>
    <property type="match status" value="1"/>
</dbReference>
<dbReference type="PANTHER" id="PTHR43806">
    <property type="entry name" value="PEPTIDASE S8"/>
    <property type="match status" value="1"/>
</dbReference>
<dbReference type="Pfam" id="PF18962">
    <property type="entry name" value="Por_Secre_tail"/>
    <property type="match status" value="1"/>
</dbReference>
<dbReference type="InterPro" id="IPR022398">
    <property type="entry name" value="Peptidase_S8_His-AS"/>
</dbReference>
<dbReference type="Proteomes" id="UP000289775">
    <property type="component" value="Unassembled WGS sequence"/>
</dbReference>
<evidence type="ECO:0000256" key="4">
    <source>
        <dbReference type="ARBA" id="ARBA00022801"/>
    </source>
</evidence>
<keyword evidence="5 6" id="KW-0720">Serine protease</keyword>
<evidence type="ECO:0000256" key="1">
    <source>
        <dbReference type="ARBA" id="ARBA00011073"/>
    </source>
</evidence>
<dbReference type="GO" id="GO:0006508">
    <property type="term" value="P:proteolysis"/>
    <property type="evidence" value="ECO:0007669"/>
    <property type="project" value="UniProtKB-KW"/>
</dbReference>
<dbReference type="PROSITE" id="PS00138">
    <property type="entry name" value="SUBTILASE_SER"/>
    <property type="match status" value="1"/>
</dbReference>
<dbReference type="EMBL" id="JUIW01000007">
    <property type="protein sequence ID" value="RYJ42463.1"/>
    <property type="molecule type" value="Genomic_DNA"/>
</dbReference>
<evidence type="ECO:0000256" key="8">
    <source>
        <dbReference type="SAM" id="SignalP"/>
    </source>
</evidence>
<evidence type="ECO:0000256" key="2">
    <source>
        <dbReference type="ARBA" id="ARBA00022670"/>
    </source>
</evidence>
<feature type="active site" description="Charge relay system" evidence="6">
    <location>
        <position position="389"/>
    </location>
</feature>
<dbReference type="Gene3D" id="3.40.50.200">
    <property type="entry name" value="Peptidase S8/S53 domain"/>
    <property type="match status" value="1"/>
</dbReference>
<evidence type="ECO:0000313" key="11">
    <source>
        <dbReference type="EMBL" id="RYJ42463.1"/>
    </source>
</evidence>
<dbReference type="InterPro" id="IPR023827">
    <property type="entry name" value="Peptidase_S8_Asp-AS"/>
</dbReference>
<dbReference type="AlphaFoldDB" id="A0A444W9J9"/>
<dbReference type="PROSITE" id="PS00136">
    <property type="entry name" value="SUBTILASE_ASP"/>
    <property type="match status" value="1"/>
</dbReference>
<dbReference type="InterPro" id="IPR000209">
    <property type="entry name" value="Peptidase_S8/S53_dom"/>
</dbReference>
<dbReference type="Pfam" id="PF00082">
    <property type="entry name" value="Peptidase_S8"/>
    <property type="match status" value="1"/>
</dbReference>
<dbReference type="PANTHER" id="PTHR43806:SF11">
    <property type="entry name" value="CEREVISIN-RELATED"/>
    <property type="match status" value="1"/>
</dbReference>
<accession>A0A444W9J9</accession>
<name>A0A444W9J9_9FLAO</name>
<comment type="caution">
    <text evidence="11">The sequence shown here is derived from an EMBL/GenBank/DDBJ whole genome shotgun (WGS) entry which is preliminary data.</text>
</comment>
<feature type="domain" description="Peptidase S8/S53" evidence="9">
    <location>
        <begin position="159"/>
        <end position="443"/>
    </location>
</feature>
<keyword evidence="2 6" id="KW-0645">Protease</keyword>
<dbReference type="RefSeq" id="WP_129751364.1">
    <property type="nucleotide sequence ID" value="NZ_JUIW01000007.1"/>
</dbReference>
<dbReference type="InterPro" id="IPR015500">
    <property type="entry name" value="Peptidase_S8_subtilisin-rel"/>
</dbReference>
<evidence type="ECO:0000259" key="10">
    <source>
        <dbReference type="Pfam" id="PF18962"/>
    </source>
</evidence>
<evidence type="ECO:0000256" key="3">
    <source>
        <dbReference type="ARBA" id="ARBA00022729"/>
    </source>
</evidence>
<dbReference type="PRINTS" id="PR00723">
    <property type="entry name" value="SUBTILISIN"/>
</dbReference>
<comment type="similarity">
    <text evidence="1 6 7">Belongs to the peptidase S8 family.</text>
</comment>
<keyword evidence="12" id="KW-1185">Reference proteome</keyword>
<dbReference type="InterPro" id="IPR050131">
    <property type="entry name" value="Peptidase_S8_subtilisin-like"/>
</dbReference>
<evidence type="ECO:0000256" key="5">
    <source>
        <dbReference type="ARBA" id="ARBA00022825"/>
    </source>
</evidence>
<reference evidence="11 12" key="1">
    <citation type="submission" date="2014-12" db="EMBL/GenBank/DDBJ databases">
        <title>Genome sequence of Flavobacterium beibuense RSKm HC5.</title>
        <authorList>
            <person name="Kim J.F."/>
            <person name="Song J.Y."/>
            <person name="Kwak M.-J."/>
            <person name="Lee S.-W."/>
        </authorList>
    </citation>
    <scope>NUCLEOTIDE SEQUENCE [LARGE SCALE GENOMIC DNA]</scope>
    <source>
        <strain evidence="11 12">RSKm HC5</strain>
    </source>
</reference>